<dbReference type="PRINTS" id="PR00081">
    <property type="entry name" value="GDHRDH"/>
</dbReference>
<dbReference type="GO" id="GO:0016491">
    <property type="term" value="F:oxidoreductase activity"/>
    <property type="evidence" value="ECO:0007669"/>
    <property type="project" value="UniProtKB-KW"/>
</dbReference>
<dbReference type="Proteomes" id="UP001162156">
    <property type="component" value="Unassembled WGS sequence"/>
</dbReference>
<organism evidence="2 3">
    <name type="scientific">Rhamnusium bicolor</name>
    <dbReference type="NCBI Taxonomy" id="1586634"/>
    <lineage>
        <taxon>Eukaryota</taxon>
        <taxon>Metazoa</taxon>
        <taxon>Ecdysozoa</taxon>
        <taxon>Arthropoda</taxon>
        <taxon>Hexapoda</taxon>
        <taxon>Insecta</taxon>
        <taxon>Pterygota</taxon>
        <taxon>Neoptera</taxon>
        <taxon>Endopterygota</taxon>
        <taxon>Coleoptera</taxon>
        <taxon>Polyphaga</taxon>
        <taxon>Cucujiformia</taxon>
        <taxon>Chrysomeloidea</taxon>
        <taxon>Cerambycidae</taxon>
        <taxon>Lepturinae</taxon>
        <taxon>Rhagiini</taxon>
        <taxon>Rhamnusium</taxon>
    </lineage>
</organism>
<protein>
    <submittedName>
        <fullName evidence="2">Uncharacterized protein</fullName>
    </submittedName>
</protein>
<gene>
    <name evidence="2" type="ORF">NQ314_004785</name>
</gene>
<accession>A0AAV8ZK82</accession>
<keyword evidence="1" id="KW-0560">Oxidoreductase</keyword>
<reference evidence="2" key="1">
    <citation type="journal article" date="2023" name="Insect Mol. Biol.">
        <title>Genome sequencing provides insights into the evolution of gene families encoding plant cell wall-degrading enzymes in longhorned beetles.</title>
        <authorList>
            <person name="Shin N.R."/>
            <person name="Okamura Y."/>
            <person name="Kirsch R."/>
            <person name="Pauchet Y."/>
        </authorList>
    </citation>
    <scope>NUCLEOTIDE SEQUENCE</scope>
    <source>
        <strain evidence="2">RBIC_L_NR</strain>
    </source>
</reference>
<evidence type="ECO:0000313" key="2">
    <source>
        <dbReference type="EMBL" id="KAJ8964498.1"/>
    </source>
</evidence>
<dbReference type="Pfam" id="PF00106">
    <property type="entry name" value="adh_short"/>
    <property type="match status" value="1"/>
</dbReference>
<evidence type="ECO:0000313" key="3">
    <source>
        <dbReference type="Proteomes" id="UP001162156"/>
    </source>
</evidence>
<keyword evidence="3" id="KW-1185">Reference proteome</keyword>
<dbReference type="PANTHER" id="PTHR43157:SF31">
    <property type="entry name" value="PHOSPHATIDYLINOSITOL-GLYCAN BIOSYNTHESIS CLASS F PROTEIN"/>
    <property type="match status" value="1"/>
</dbReference>
<dbReference type="Gene3D" id="3.40.50.720">
    <property type="entry name" value="NAD(P)-binding Rossmann-like Domain"/>
    <property type="match status" value="2"/>
</dbReference>
<dbReference type="AlphaFoldDB" id="A0AAV8ZK82"/>
<dbReference type="PANTHER" id="PTHR43157">
    <property type="entry name" value="PHOSPHATIDYLINOSITOL-GLYCAN BIOSYNTHESIS CLASS F PROTEIN-RELATED"/>
    <property type="match status" value="1"/>
</dbReference>
<feature type="non-terminal residue" evidence="2">
    <location>
        <position position="1"/>
    </location>
</feature>
<evidence type="ECO:0000256" key="1">
    <source>
        <dbReference type="ARBA" id="ARBA00023002"/>
    </source>
</evidence>
<sequence length="245" mass="28042">IGLETSIGLATRGCKVIIACRSNAEQVKADIIRTTNNPNIVTKHVNLASFTSVRNFCTEIHKTEREIDILIHNADLLKKSGNARIVFVSSILSFYNDLTVNNLDAIVRIPVSFWHSIYTYANSKVGQIIISNELAEKLRPFGITSNALHPGLVRTTMYDGIFAYNLVPSLLMRLFFLISRPFFMKKGLKELSSWHRQTTKLQAHFLWNFNKVPACVKNKRFRKKVWKKIEELVRLTPEEKIRGLP</sequence>
<dbReference type="InterPro" id="IPR036291">
    <property type="entry name" value="NAD(P)-bd_dom_sf"/>
</dbReference>
<comment type="caution">
    <text evidence="2">The sequence shown here is derived from an EMBL/GenBank/DDBJ whole genome shotgun (WGS) entry which is preliminary data.</text>
</comment>
<dbReference type="InterPro" id="IPR002347">
    <property type="entry name" value="SDR_fam"/>
</dbReference>
<dbReference type="EMBL" id="JANEYF010001344">
    <property type="protein sequence ID" value="KAJ8964498.1"/>
    <property type="molecule type" value="Genomic_DNA"/>
</dbReference>
<dbReference type="SUPFAM" id="SSF51735">
    <property type="entry name" value="NAD(P)-binding Rossmann-fold domains"/>
    <property type="match status" value="1"/>
</dbReference>
<proteinExistence type="predicted"/>
<name>A0AAV8ZK82_9CUCU</name>